<dbReference type="Pfam" id="PF12697">
    <property type="entry name" value="Abhydrolase_6"/>
    <property type="match status" value="1"/>
</dbReference>
<evidence type="ECO:0000313" key="2">
    <source>
        <dbReference type="EMBL" id="MDR6904136.1"/>
    </source>
</evidence>
<evidence type="ECO:0000313" key="3">
    <source>
        <dbReference type="Proteomes" id="UP001250791"/>
    </source>
</evidence>
<dbReference type="InterPro" id="IPR000073">
    <property type="entry name" value="AB_hydrolase_1"/>
</dbReference>
<dbReference type="SUPFAM" id="SSF53474">
    <property type="entry name" value="alpha/beta-Hydrolases"/>
    <property type="match status" value="1"/>
</dbReference>
<evidence type="ECO:0000259" key="1">
    <source>
        <dbReference type="Pfam" id="PF12697"/>
    </source>
</evidence>
<dbReference type="Proteomes" id="UP001250791">
    <property type="component" value="Unassembled WGS sequence"/>
</dbReference>
<dbReference type="PANTHER" id="PTHR37017:SF11">
    <property type="entry name" value="ESTERASE_LIPASE_THIOESTERASE DOMAIN-CONTAINING PROTEIN"/>
    <property type="match status" value="1"/>
</dbReference>
<dbReference type="InterPro" id="IPR052897">
    <property type="entry name" value="Sec-Metab_Biosynth_Hydrolase"/>
</dbReference>
<organism evidence="2 3">
    <name type="scientific">Rhizobium miluonense</name>
    <dbReference type="NCBI Taxonomy" id="411945"/>
    <lineage>
        <taxon>Bacteria</taxon>
        <taxon>Pseudomonadati</taxon>
        <taxon>Pseudomonadota</taxon>
        <taxon>Alphaproteobacteria</taxon>
        <taxon>Hyphomicrobiales</taxon>
        <taxon>Rhizobiaceae</taxon>
        <taxon>Rhizobium/Agrobacterium group</taxon>
        <taxon>Rhizobium</taxon>
    </lineage>
</organism>
<name>A0ABU1SYS5_9HYPH</name>
<proteinExistence type="predicted"/>
<reference evidence="2 3" key="1">
    <citation type="submission" date="2023-07" db="EMBL/GenBank/DDBJ databases">
        <title>Sorghum-associated microbial communities from plants grown in Nebraska, USA.</title>
        <authorList>
            <person name="Schachtman D."/>
        </authorList>
    </citation>
    <scope>NUCLEOTIDE SEQUENCE [LARGE SCALE GENOMIC DNA]</scope>
    <source>
        <strain evidence="2 3">3199</strain>
    </source>
</reference>
<gene>
    <name evidence="2" type="ORF">J2W52_005769</name>
</gene>
<dbReference type="PANTHER" id="PTHR37017">
    <property type="entry name" value="AB HYDROLASE-1 DOMAIN-CONTAINING PROTEIN-RELATED"/>
    <property type="match status" value="1"/>
</dbReference>
<accession>A0ABU1SYS5</accession>
<comment type="caution">
    <text evidence="2">The sequence shown here is derived from an EMBL/GenBank/DDBJ whole genome shotgun (WGS) entry which is preliminary data.</text>
</comment>
<dbReference type="InterPro" id="IPR029058">
    <property type="entry name" value="AB_hydrolase_fold"/>
</dbReference>
<dbReference type="EMBL" id="JAVDUP010000013">
    <property type="protein sequence ID" value="MDR6904136.1"/>
    <property type="molecule type" value="Genomic_DNA"/>
</dbReference>
<protein>
    <submittedName>
        <fullName evidence="2">Pimeloyl-ACP methyl ester carboxylesterase</fullName>
    </submittedName>
</protein>
<dbReference type="Gene3D" id="3.40.50.1820">
    <property type="entry name" value="alpha/beta hydrolase"/>
    <property type="match status" value="1"/>
</dbReference>
<dbReference type="RefSeq" id="WP_310235829.1">
    <property type="nucleotide sequence ID" value="NZ_JAVDUP010000013.1"/>
</dbReference>
<keyword evidence="3" id="KW-1185">Reference proteome</keyword>
<sequence>MTSEWLLVLTRDATASSSNFSVARSFLRHGTHHFLSAMYTELTMTASPSINATVVLVHGAWADASSWRSVISLLQKQGVSVVAVQNPTSSLLADVEATHHALNQIDGPVVLAGHSWGGTVITEAGDDPKVKALVFVAAFAPNVGQSTGDQVAAHPAPPGLGEVSTDRSGSYMMSVNGWINAVAPDLPEQDARVLAATQPPLGAGTFADKVSKAAWANRRNWYVISTEDRAVSVELQRELAKKLNARTTELKASHMSLLSQPAAVASAILDAVSEVSVA</sequence>
<feature type="domain" description="AB hydrolase-1" evidence="1">
    <location>
        <begin position="54"/>
        <end position="267"/>
    </location>
</feature>